<accession>A0A3Q9BQM4</accession>
<organism evidence="1 2">
    <name type="scientific">Undibacterium parvum</name>
    <dbReference type="NCBI Taxonomy" id="401471"/>
    <lineage>
        <taxon>Bacteria</taxon>
        <taxon>Pseudomonadati</taxon>
        <taxon>Pseudomonadota</taxon>
        <taxon>Betaproteobacteria</taxon>
        <taxon>Burkholderiales</taxon>
        <taxon>Oxalobacteraceae</taxon>
        <taxon>Undibacterium</taxon>
    </lineage>
</organism>
<dbReference type="KEGG" id="upv:EJN92_09605"/>
<dbReference type="Proteomes" id="UP000275663">
    <property type="component" value="Chromosome"/>
</dbReference>
<name>A0A3Q9BQM4_9BURK</name>
<keyword evidence="2" id="KW-1185">Reference proteome</keyword>
<dbReference type="EMBL" id="CP034464">
    <property type="protein sequence ID" value="AZP12233.1"/>
    <property type="molecule type" value="Genomic_DNA"/>
</dbReference>
<evidence type="ECO:0008006" key="3">
    <source>
        <dbReference type="Google" id="ProtNLM"/>
    </source>
</evidence>
<reference evidence="1 2" key="1">
    <citation type="journal article" date="2011" name="Int. J. Syst. Evol. Microbiol.">
        <title>Description of Undibacterium oligocarboniphilum sp. nov., isolated from purified water, and Undibacterium pigrum strain CCUG 49012 as the type strain of Undibacterium parvum sp. nov., and emended descriptions of the genus Undibacterium and the species Undibacterium pigrum.</title>
        <authorList>
            <person name="Eder W."/>
            <person name="Wanner G."/>
            <person name="Ludwig W."/>
            <person name="Busse H.J."/>
            <person name="Ziemke-Kageler F."/>
            <person name="Lang E."/>
        </authorList>
    </citation>
    <scope>NUCLEOTIDE SEQUENCE [LARGE SCALE GENOMIC DNA]</scope>
    <source>
        <strain evidence="1 2">DSM 23061</strain>
    </source>
</reference>
<gene>
    <name evidence="1" type="ORF">EJN92_09605</name>
</gene>
<proteinExistence type="predicted"/>
<sequence length="502" mass="57283">MNFVFDEIQELPMLAWCMRIEQGFDKIEVIHGSGIDCRNDFFYEGCWAGNLTAKGMLESSVCIASGAAIQGEKLFIACPSNTVARVYIIKVQNTLWASNSMAFVVASSKQSLKADYLFYRDDISSIINGLNKAIKSVPLEKAMRIEMYFHCNILIEQNLVVRRLEKTPCPKFSTFSEYRNFLASCLSVLLENASLPGRLQQFIPLVSISRGYDSVTCSVLAKEAGCQEAITLFNPDSDEPYNDNGAEIAETLGLKVKEFSRIAYKNGNKESEFLSLGTGGEDAFFAPFENLLQARVFISGFHGDKVWDKNCEHISDQIIRGDPSGGDLEEFRLRVGFIHMPLPFFGCRAHRDIVAISNSPEMHAWSIGGDYDRPICRRIAEEAGLARASFGQKKRVMSRSFISEKLEWYFGPESLQEFLAFTDKYASRPKFSDHILRKLWQFSNQLAHFFGFFSYRLKNLIELLIQPLHRYALPFDVRRQLFYWAFQKLLPRYVHVLKNVDK</sequence>
<dbReference type="OrthoDB" id="3010184at2"/>
<dbReference type="AlphaFoldDB" id="A0A3Q9BQM4"/>
<evidence type="ECO:0000313" key="1">
    <source>
        <dbReference type="EMBL" id="AZP12233.1"/>
    </source>
</evidence>
<protein>
    <recommendedName>
        <fullName evidence="3">Asparagine synthetase domain-containing protein</fullName>
    </recommendedName>
</protein>
<dbReference type="RefSeq" id="WP_126127615.1">
    <property type="nucleotide sequence ID" value="NZ_CP034464.1"/>
</dbReference>
<evidence type="ECO:0000313" key="2">
    <source>
        <dbReference type="Proteomes" id="UP000275663"/>
    </source>
</evidence>